<dbReference type="EMBL" id="JBBKTX010000014">
    <property type="protein sequence ID" value="MFK4753167.1"/>
    <property type="molecule type" value="Genomic_DNA"/>
</dbReference>
<evidence type="ECO:0000256" key="3">
    <source>
        <dbReference type="ARBA" id="ARBA00023163"/>
    </source>
</evidence>
<keyword evidence="3" id="KW-0804">Transcription</keyword>
<dbReference type="PROSITE" id="PS00622">
    <property type="entry name" value="HTH_LUXR_1"/>
    <property type="match status" value="1"/>
</dbReference>
<dbReference type="InterPro" id="IPR036388">
    <property type="entry name" value="WH-like_DNA-bd_sf"/>
</dbReference>
<evidence type="ECO:0000256" key="2">
    <source>
        <dbReference type="ARBA" id="ARBA00023125"/>
    </source>
</evidence>
<dbReference type="PROSITE" id="PS50043">
    <property type="entry name" value="HTH_LUXR_2"/>
    <property type="match status" value="1"/>
</dbReference>
<comment type="caution">
    <text evidence="5">The sequence shown here is derived from an EMBL/GenBank/DDBJ whole genome shotgun (WGS) entry which is preliminary data.</text>
</comment>
<dbReference type="InterPro" id="IPR000792">
    <property type="entry name" value="Tscrpt_reg_LuxR_C"/>
</dbReference>
<keyword evidence="1" id="KW-0805">Transcription regulation</keyword>
<protein>
    <submittedName>
        <fullName evidence="5">Helix-turn-helix transcriptional regulator</fullName>
    </submittedName>
</protein>
<dbReference type="InterPro" id="IPR016032">
    <property type="entry name" value="Sig_transdc_resp-reg_C-effctor"/>
</dbReference>
<sequence length="245" mass="28279">MDQPIVTPPTEQQLTLLESLGTPAFFDHFLNWLQHQLLSDQCMIFFCPDGEHVSTLLYKDFSHDASARQLAMAYISERQYLHDPNFDKLRHCQPDQLITEHYGVLSGNMGLHYRNRFFEQPGFLDKWSVICHSDSGNYYINLYSRRGYFRPLFNNSQQQEQGIARLLALLVSKHYLLNNQLLDQGPLAFLSERERQVCEAVLAGKKSETIAHDLTIAPSSVVTYKKRAYDKLGICSRAQLFALCR</sequence>
<name>A0ABW8NJN0_9GAMM</name>
<dbReference type="RefSeq" id="WP_416206244.1">
    <property type="nucleotide sequence ID" value="NZ_JBBKTX010000014.1"/>
</dbReference>
<keyword evidence="6" id="KW-1185">Reference proteome</keyword>
<dbReference type="Proteomes" id="UP001620597">
    <property type="component" value="Unassembled WGS sequence"/>
</dbReference>
<accession>A0ABW8NJN0</accession>
<evidence type="ECO:0000256" key="1">
    <source>
        <dbReference type="ARBA" id="ARBA00023015"/>
    </source>
</evidence>
<dbReference type="PANTHER" id="PTHR44688">
    <property type="entry name" value="DNA-BINDING TRANSCRIPTIONAL ACTIVATOR DEVR_DOSR"/>
    <property type="match status" value="1"/>
</dbReference>
<evidence type="ECO:0000259" key="4">
    <source>
        <dbReference type="PROSITE" id="PS50043"/>
    </source>
</evidence>
<evidence type="ECO:0000313" key="6">
    <source>
        <dbReference type="Proteomes" id="UP001620597"/>
    </source>
</evidence>
<organism evidence="5 6">
    <name type="scientific">Oceanobacter antarcticus</name>
    <dbReference type="NCBI Taxonomy" id="3133425"/>
    <lineage>
        <taxon>Bacteria</taxon>
        <taxon>Pseudomonadati</taxon>
        <taxon>Pseudomonadota</taxon>
        <taxon>Gammaproteobacteria</taxon>
        <taxon>Oceanospirillales</taxon>
        <taxon>Oceanospirillaceae</taxon>
        <taxon>Oceanobacter</taxon>
    </lineage>
</organism>
<feature type="domain" description="HTH luxR-type" evidence="4">
    <location>
        <begin position="183"/>
        <end position="245"/>
    </location>
</feature>
<dbReference type="PANTHER" id="PTHR44688:SF16">
    <property type="entry name" value="DNA-BINDING TRANSCRIPTIONAL ACTIVATOR DEVR_DOSR"/>
    <property type="match status" value="1"/>
</dbReference>
<gene>
    <name evidence="5" type="ORF">WG929_12160</name>
</gene>
<dbReference type="CDD" id="cd06170">
    <property type="entry name" value="LuxR_C_like"/>
    <property type="match status" value="1"/>
</dbReference>
<evidence type="ECO:0000313" key="5">
    <source>
        <dbReference type="EMBL" id="MFK4753167.1"/>
    </source>
</evidence>
<proteinExistence type="predicted"/>
<dbReference type="PRINTS" id="PR00038">
    <property type="entry name" value="HTHLUXR"/>
</dbReference>
<dbReference type="SUPFAM" id="SSF46894">
    <property type="entry name" value="C-terminal effector domain of the bipartite response regulators"/>
    <property type="match status" value="1"/>
</dbReference>
<reference evidence="5 6" key="1">
    <citation type="submission" date="2024-03" db="EMBL/GenBank/DDBJ databases">
        <title>High-quality draft genome sequence of Oceanobacter sp. wDCs-4.</title>
        <authorList>
            <person name="Dong C."/>
        </authorList>
    </citation>
    <scope>NUCLEOTIDE SEQUENCE [LARGE SCALE GENOMIC DNA]</scope>
    <source>
        <strain evidence="6">wDCs-4</strain>
    </source>
</reference>
<keyword evidence="2" id="KW-0238">DNA-binding</keyword>
<dbReference type="Gene3D" id="1.10.10.10">
    <property type="entry name" value="Winged helix-like DNA-binding domain superfamily/Winged helix DNA-binding domain"/>
    <property type="match status" value="1"/>
</dbReference>
<dbReference type="Pfam" id="PF00196">
    <property type="entry name" value="GerE"/>
    <property type="match status" value="1"/>
</dbReference>
<dbReference type="SMART" id="SM00421">
    <property type="entry name" value="HTH_LUXR"/>
    <property type="match status" value="1"/>
</dbReference>